<evidence type="ECO:0000313" key="3">
    <source>
        <dbReference type="Proteomes" id="UP000634136"/>
    </source>
</evidence>
<proteinExistence type="predicted"/>
<gene>
    <name evidence="2" type="ORF">G2W53_008459</name>
</gene>
<dbReference type="AlphaFoldDB" id="A0A834X916"/>
<reference evidence="2" key="1">
    <citation type="submission" date="2020-09" db="EMBL/GenBank/DDBJ databases">
        <title>Genome-Enabled Discovery of Anthraquinone Biosynthesis in Senna tora.</title>
        <authorList>
            <person name="Kang S.-H."/>
            <person name="Pandey R.P."/>
            <person name="Lee C.-M."/>
            <person name="Sim J.-S."/>
            <person name="Jeong J.-T."/>
            <person name="Choi B.-S."/>
            <person name="Jung M."/>
            <person name="Ginzburg D."/>
            <person name="Zhao K."/>
            <person name="Won S.Y."/>
            <person name="Oh T.-J."/>
            <person name="Yu Y."/>
            <person name="Kim N.-H."/>
            <person name="Lee O.R."/>
            <person name="Lee T.-H."/>
            <person name="Bashyal P."/>
            <person name="Kim T.-S."/>
            <person name="Lee W.-H."/>
            <person name="Kawkins C."/>
            <person name="Kim C.-K."/>
            <person name="Kim J.S."/>
            <person name="Ahn B.O."/>
            <person name="Rhee S.Y."/>
            <person name="Sohng J.K."/>
        </authorList>
    </citation>
    <scope>NUCLEOTIDE SEQUENCE</scope>
    <source>
        <tissue evidence="2">Leaf</tissue>
    </source>
</reference>
<sequence>MTLRFHPQRGFRPIPIRLFAAVNHESEEIEMREEEGDLPSVGTLTEGAEGIPPHCAKVQRRQEELVRK</sequence>
<dbReference type="Proteomes" id="UP000634136">
    <property type="component" value="Unassembled WGS sequence"/>
</dbReference>
<accession>A0A834X916</accession>
<comment type="caution">
    <text evidence="2">The sequence shown here is derived from an EMBL/GenBank/DDBJ whole genome shotgun (WGS) entry which is preliminary data.</text>
</comment>
<name>A0A834X916_9FABA</name>
<organism evidence="2 3">
    <name type="scientific">Senna tora</name>
    <dbReference type="NCBI Taxonomy" id="362788"/>
    <lineage>
        <taxon>Eukaryota</taxon>
        <taxon>Viridiplantae</taxon>
        <taxon>Streptophyta</taxon>
        <taxon>Embryophyta</taxon>
        <taxon>Tracheophyta</taxon>
        <taxon>Spermatophyta</taxon>
        <taxon>Magnoliopsida</taxon>
        <taxon>eudicotyledons</taxon>
        <taxon>Gunneridae</taxon>
        <taxon>Pentapetalae</taxon>
        <taxon>rosids</taxon>
        <taxon>fabids</taxon>
        <taxon>Fabales</taxon>
        <taxon>Fabaceae</taxon>
        <taxon>Caesalpinioideae</taxon>
        <taxon>Cassia clade</taxon>
        <taxon>Senna</taxon>
    </lineage>
</organism>
<feature type="region of interest" description="Disordered" evidence="1">
    <location>
        <begin position="30"/>
        <end position="51"/>
    </location>
</feature>
<evidence type="ECO:0000313" key="2">
    <source>
        <dbReference type="EMBL" id="KAF7839977.1"/>
    </source>
</evidence>
<dbReference type="EMBL" id="JAAIUW010000003">
    <property type="protein sequence ID" value="KAF7839977.1"/>
    <property type="molecule type" value="Genomic_DNA"/>
</dbReference>
<protein>
    <submittedName>
        <fullName evidence="2">Uncharacterized protein</fullName>
    </submittedName>
</protein>
<evidence type="ECO:0000256" key="1">
    <source>
        <dbReference type="SAM" id="MobiDB-lite"/>
    </source>
</evidence>
<keyword evidence="3" id="KW-1185">Reference proteome</keyword>